<comment type="caution">
    <text evidence="1">The sequence shown here is derived from an EMBL/GenBank/DDBJ whole genome shotgun (WGS) entry which is preliminary data.</text>
</comment>
<gene>
    <name evidence="1" type="ORF">PoB_006139100</name>
</gene>
<organism evidence="1 2">
    <name type="scientific">Plakobranchus ocellatus</name>
    <dbReference type="NCBI Taxonomy" id="259542"/>
    <lineage>
        <taxon>Eukaryota</taxon>
        <taxon>Metazoa</taxon>
        <taxon>Spiralia</taxon>
        <taxon>Lophotrochozoa</taxon>
        <taxon>Mollusca</taxon>
        <taxon>Gastropoda</taxon>
        <taxon>Heterobranchia</taxon>
        <taxon>Euthyneura</taxon>
        <taxon>Panpulmonata</taxon>
        <taxon>Sacoglossa</taxon>
        <taxon>Placobranchoidea</taxon>
        <taxon>Plakobranchidae</taxon>
        <taxon>Plakobranchus</taxon>
    </lineage>
</organism>
<accession>A0AAV4CSM6</accession>
<dbReference type="Proteomes" id="UP000735302">
    <property type="component" value="Unassembled WGS sequence"/>
</dbReference>
<evidence type="ECO:0000313" key="2">
    <source>
        <dbReference type="Proteomes" id="UP000735302"/>
    </source>
</evidence>
<evidence type="ECO:0000313" key="1">
    <source>
        <dbReference type="EMBL" id="GFO34886.1"/>
    </source>
</evidence>
<reference evidence="1 2" key="1">
    <citation type="journal article" date="2021" name="Elife">
        <title>Chloroplast acquisition without the gene transfer in kleptoplastic sea slugs, Plakobranchus ocellatus.</title>
        <authorList>
            <person name="Maeda T."/>
            <person name="Takahashi S."/>
            <person name="Yoshida T."/>
            <person name="Shimamura S."/>
            <person name="Takaki Y."/>
            <person name="Nagai Y."/>
            <person name="Toyoda A."/>
            <person name="Suzuki Y."/>
            <person name="Arimoto A."/>
            <person name="Ishii H."/>
            <person name="Satoh N."/>
            <person name="Nishiyama T."/>
            <person name="Hasebe M."/>
            <person name="Maruyama T."/>
            <person name="Minagawa J."/>
            <person name="Obokata J."/>
            <person name="Shigenobu S."/>
        </authorList>
    </citation>
    <scope>NUCLEOTIDE SEQUENCE [LARGE SCALE GENOMIC DNA]</scope>
</reference>
<dbReference type="AlphaFoldDB" id="A0AAV4CSM6"/>
<sequence>MRGSGFHDIFYNSSEPLMAPTTTSSAAAVLTDSPTNWCTHLGMHAQLPGVGDAPFGPRVGNSVVDEVELTVRAEHLGKNKKKKPDTVMNIQLATGKLESQLETWKPRERDQTQS</sequence>
<protein>
    <submittedName>
        <fullName evidence="1">Uncharacterized protein</fullName>
    </submittedName>
</protein>
<name>A0AAV4CSM6_9GAST</name>
<dbReference type="EMBL" id="BLXT01006948">
    <property type="protein sequence ID" value="GFO34886.1"/>
    <property type="molecule type" value="Genomic_DNA"/>
</dbReference>
<proteinExistence type="predicted"/>
<keyword evidence="2" id="KW-1185">Reference proteome</keyword>